<dbReference type="CDD" id="cd00293">
    <property type="entry name" value="USP-like"/>
    <property type="match status" value="2"/>
</dbReference>
<name>A0A6N9TQM9_DISTH</name>
<protein>
    <submittedName>
        <fullName evidence="3">Universal stress protein</fullName>
    </submittedName>
</protein>
<dbReference type="PANTHER" id="PTHR46268">
    <property type="entry name" value="STRESS RESPONSE PROTEIN NHAX"/>
    <property type="match status" value="1"/>
</dbReference>
<feature type="domain" description="UspA" evidence="2">
    <location>
        <begin position="11"/>
        <end position="160"/>
    </location>
</feature>
<evidence type="ECO:0000313" key="3">
    <source>
        <dbReference type="EMBL" id="NDY42024.1"/>
    </source>
</evidence>
<dbReference type="InterPro" id="IPR014729">
    <property type="entry name" value="Rossmann-like_a/b/a_fold"/>
</dbReference>
<feature type="domain" description="UspA" evidence="2">
    <location>
        <begin position="178"/>
        <end position="303"/>
    </location>
</feature>
<dbReference type="PRINTS" id="PR01438">
    <property type="entry name" value="UNVRSLSTRESS"/>
</dbReference>
<evidence type="ECO:0000256" key="1">
    <source>
        <dbReference type="ARBA" id="ARBA00008791"/>
    </source>
</evidence>
<proteinExistence type="inferred from homology"/>
<organism evidence="3 4">
    <name type="scientific">Dissulfurirhabdus thermomarina</name>
    <dbReference type="NCBI Taxonomy" id="1765737"/>
    <lineage>
        <taxon>Bacteria</taxon>
        <taxon>Deltaproteobacteria</taxon>
        <taxon>Dissulfurirhabdaceae</taxon>
        <taxon>Dissulfurirhabdus</taxon>
    </lineage>
</organism>
<dbReference type="PANTHER" id="PTHR46268:SF15">
    <property type="entry name" value="UNIVERSAL STRESS PROTEIN HP_0031"/>
    <property type="match status" value="1"/>
</dbReference>
<sequence length="311" mass="32305">MTPTTVSPLTRFLLPVDESEAAGRAVTFAGCLLSALEDRVTGLTLLHVLDGHFLSQHMANIDTRAERVLESDLFQRLRDQHVDEKIRPMLAAYEAELRRLGVTAPVDTLVEDGDVADRIAAVAEEGGFSTVMLGRRGLSQLSETFLGSVTSSLLHKAYHPATYVVGSDTVLEAGGCPFPHVLVALDGSPHSEAALEEAAVLAGCFGEGLARVTLLYVEDGDAEGEALLAGGRARLEAAGVPGGRIASLTREGDVAEAIIQAAADLGASLILMGRKGRSSVADLFTGGVSSAVLHGVAGPTVAVVCGRQEAG</sequence>
<keyword evidence="4" id="KW-1185">Reference proteome</keyword>
<dbReference type="Gene3D" id="3.40.50.620">
    <property type="entry name" value="HUPs"/>
    <property type="match status" value="2"/>
</dbReference>
<dbReference type="AlphaFoldDB" id="A0A6N9TQM9"/>
<dbReference type="InterPro" id="IPR006015">
    <property type="entry name" value="Universal_stress_UspA"/>
</dbReference>
<gene>
    <name evidence="3" type="ORF">G3N55_04060</name>
</gene>
<evidence type="ECO:0000313" key="4">
    <source>
        <dbReference type="Proteomes" id="UP000469346"/>
    </source>
</evidence>
<dbReference type="RefSeq" id="WP_163298172.1">
    <property type="nucleotide sequence ID" value="NZ_JAAGRR010000030.1"/>
</dbReference>
<dbReference type="InterPro" id="IPR006016">
    <property type="entry name" value="UspA"/>
</dbReference>
<dbReference type="EMBL" id="JAAGRR010000030">
    <property type="protein sequence ID" value="NDY42024.1"/>
    <property type="molecule type" value="Genomic_DNA"/>
</dbReference>
<comment type="similarity">
    <text evidence="1">Belongs to the universal stress protein A family.</text>
</comment>
<evidence type="ECO:0000259" key="2">
    <source>
        <dbReference type="Pfam" id="PF00582"/>
    </source>
</evidence>
<reference evidence="3 4" key="1">
    <citation type="submission" date="2020-02" db="EMBL/GenBank/DDBJ databases">
        <title>Comparative genomics of sulfur disproportionating microorganisms.</title>
        <authorList>
            <person name="Ward L.M."/>
            <person name="Bertran E."/>
            <person name="Johnston D.T."/>
        </authorList>
    </citation>
    <scope>NUCLEOTIDE SEQUENCE [LARGE SCALE GENOMIC DNA]</scope>
    <source>
        <strain evidence="3 4">DSM 100025</strain>
    </source>
</reference>
<dbReference type="Proteomes" id="UP000469346">
    <property type="component" value="Unassembled WGS sequence"/>
</dbReference>
<dbReference type="SUPFAM" id="SSF52402">
    <property type="entry name" value="Adenine nucleotide alpha hydrolases-like"/>
    <property type="match status" value="2"/>
</dbReference>
<comment type="caution">
    <text evidence="3">The sequence shown here is derived from an EMBL/GenBank/DDBJ whole genome shotgun (WGS) entry which is preliminary data.</text>
</comment>
<accession>A0A6N9TQM9</accession>
<dbReference type="Pfam" id="PF00582">
    <property type="entry name" value="Usp"/>
    <property type="match status" value="2"/>
</dbReference>